<feature type="transmembrane region" description="Helical" evidence="6">
    <location>
        <begin position="159"/>
        <end position="178"/>
    </location>
</feature>
<dbReference type="EMBL" id="JBHLWK010000015">
    <property type="protein sequence ID" value="MFC0205079.1"/>
    <property type="molecule type" value="Genomic_DNA"/>
</dbReference>
<feature type="transmembrane region" description="Helical" evidence="6">
    <location>
        <begin position="12"/>
        <end position="32"/>
    </location>
</feature>
<dbReference type="Proteomes" id="UP001589798">
    <property type="component" value="Unassembled WGS sequence"/>
</dbReference>
<feature type="transmembrane region" description="Helical" evidence="6">
    <location>
        <begin position="367"/>
        <end position="387"/>
    </location>
</feature>
<dbReference type="InterPro" id="IPR050833">
    <property type="entry name" value="Poly_Biosynth_Transport"/>
</dbReference>
<evidence type="ECO:0000313" key="7">
    <source>
        <dbReference type="EMBL" id="MFC0205079.1"/>
    </source>
</evidence>
<feature type="transmembrane region" description="Helical" evidence="6">
    <location>
        <begin position="304"/>
        <end position="329"/>
    </location>
</feature>
<comment type="subcellular location">
    <subcellularLocation>
        <location evidence="1">Cell membrane</location>
        <topology evidence="1">Multi-pass membrane protein</topology>
    </subcellularLocation>
</comment>
<evidence type="ECO:0000256" key="4">
    <source>
        <dbReference type="ARBA" id="ARBA00022989"/>
    </source>
</evidence>
<sequence>MQRKGFRAHFIVNVGGAIATLVVMLVTVPLFVGEIGPARYGVMSIIWILLGTMGFLDLGLSRAATNALARIDPSDKRERESIFVTALGLNGVMGLLGGIVLVTGGIALFSHVMTVPPQLLPEVRWALPWVAGLLPLALMNGAGIGSLESRDHFLTANLLQLTGTVAIQTVPLLCAVFIAPRLEVVIPAAVCARGASVVLVIAFAWRSERSGSLPRLNGGRAKEMLRYGGWVSIGNTLNPLLTSLDQMVLGAVMGVASVTYYAVPFSLVMKSQIFAAAASRTLFPRMSRVSEPEAQRLARAAVGGLSYGYGAICVAAILMMHPFISFWMGPDFARVAAPLAQILLVGAWFNGLSFIPFELVQAQGRPHLPALLYLLELGPFFALLWFLTHRFGLTGAALAWALRMALDSLLFFLVSRHAGGALLRLVPMALILAAVVLVTRSIPLGLAASVIAASVGGALTLALGFMLDDTIRMMVLEAWKTARRLARRSGLQVG</sequence>
<gene>
    <name evidence="7" type="ORF">ACFFJC_12470</name>
</gene>
<keyword evidence="2" id="KW-1003">Cell membrane</keyword>
<dbReference type="PANTHER" id="PTHR30250">
    <property type="entry name" value="PST FAMILY PREDICTED COLANIC ACID TRANSPORTER"/>
    <property type="match status" value="1"/>
</dbReference>
<evidence type="ECO:0000256" key="6">
    <source>
        <dbReference type="SAM" id="Phobius"/>
    </source>
</evidence>
<dbReference type="Pfam" id="PF01943">
    <property type="entry name" value="Polysacc_synt"/>
    <property type="match status" value="1"/>
</dbReference>
<organism evidence="7 8">
    <name type="scientific">Novosphingobium soli</name>
    <dbReference type="NCBI Taxonomy" id="574956"/>
    <lineage>
        <taxon>Bacteria</taxon>
        <taxon>Pseudomonadati</taxon>
        <taxon>Pseudomonadota</taxon>
        <taxon>Alphaproteobacteria</taxon>
        <taxon>Sphingomonadales</taxon>
        <taxon>Sphingomonadaceae</taxon>
        <taxon>Novosphingobium</taxon>
    </lineage>
</organism>
<evidence type="ECO:0000313" key="8">
    <source>
        <dbReference type="Proteomes" id="UP001589798"/>
    </source>
</evidence>
<feature type="transmembrane region" description="Helical" evidence="6">
    <location>
        <begin position="129"/>
        <end position="147"/>
    </location>
</feature>
<reference evidence="7 8" key="1">
    <citation type="submission" date="2024-09" db="EMBL/GenBank/DDBJ databases">
        <authorList>
            <person name="Sun Q."/>
            <person name="Mori K."/>
        </authorList>
    </citation>
    <scope>NUCLEOTIDE SEQUENCE [LARGE SCALE GENOMIC DNA]</scope>
    <source>
        <strain evidence="7 8">CCM 7706</strain>
    </source>
</reference>
<feature type="transmembrane region" description="Helical" evidence="6">
    <location>
        <begin position="421"/>
        <end position="438"/>
    </location>
</feature>
<feature type="transmembrane region" description="Helical" evidence="6">
    <location>
        <begin position="335"/>
        <end position="355"/>
    </location>
</feature>
<feature type="transmembrane region" description="Helical" evidence="6">
    <location>
        <begin position="444"/>
        <end position="467"/>
    </location>
</feature>
<keyword evidence="4 6" id="KW-1133">Transmembrane helix</keyword>
<accession>A0ABV6CWI4</accession>
<keyword evidence="5 6" id="KW-0472">Membrane</keyword>
<evidence type="ECO:0000256" key="1">
    <source>
        <dbReference type="ARBA" id="ARBA00004651"/>
    </source>
</evidence>
<protein>
    <submittedName>
        <fullName evidence="7">Flippase</fullName>
    </submittedName>
</protein>
<proteinExistence type="predicted"/>
<name>A0ABV6CWI4_9SPHN</name>
<dbReference type="RefSeq" id="WP_379487815.1">
    <property type="nucleotide sequence ID" value="NZ_JBHLWK010000015.1"/>
</dbReference>
<feature type="transmembrane region" description="Helical" evidence="6">
    <location>
        <begin position="81"/>
        <end position="109"/>
    </location>
</feature>
<keyword evidence="3 6" id="KW-0812">Transmembrane</keyword>
<feature type="transmembrane region" description="Helical" evidence="6">
    <location>
        <begin position="38"/>
        <end position="60"/>
    </location>
</feature>
<evidence type="ECO:0000256" key="3">
    <source>
        <dbReference type="ARBA" id="ARBA00022692"/>
    </source>
</evidence>
<dbReference type="CDD" id="cd13128">
    <property type="entry name" value="MATE_Wzx_like"/>
    <property type="match status" value="1"/>
</dbReference>
<comment type="caution">
    <text evidence="7">The sequence shown here is derived from an EMBL/GenBank/DDBJ whole genome shotgun (WGS) entry which is preliminary data.</text>
</comment>
<evidence type="ECO:0000256" key="5">
    <source>
        <dbReference type="ARBA" id="ARBA00023136"/>
    </source>
</evidence>
<keyword evidence="8" id="KW-1185">Reference proteome</keyword>
<evidence type="ECO:0000256" key="2">
    <source>
        <dbReference type="ARBA" id="ARBA00022475"/>
    </source>
</evidence>
<dbReference type="InterPro" id="IPR002797">
    <property type="entry name" value="Polysacc_synth"/>
</dbReference>
<feature type="transmembrane region" description="Helical" evidence="6">
    <location>
        <begin position="393"/>
        <end position="414"/>
    </location>
</feature>
<dbReference type="PANTHER" id="PTHR30250:SF26">
    <property type="entry name" value="PSMA PROTEIN"/>
    <property type="match status" value="1"/>
</dbReference>